<keyword evidence="1 4" id="KW-0963">Cytoplasm</keyword>
<evidence type="ECO:0000313" key="8">
    <source>
        <dbReference type="Proteomes" id="UP001279642"/>
    </source>
</evidence>
<dbReference type="InterPro" id="IPR017138">
    <property type="entry name" value="Asp_Glu_LeuTrfase"/>
</dbReference>
<dbReference type="Pfam" id="PF04377">
    <property type="entry name" value="ATE_C"/>
    <property type="match status" value="1"/>
</dbReference>
<evidence type="ECO:0000259" key="5">
    <source>
        <dbReference type="Pfam" id="PF04376"/>
    </source>
</evidence>
<dbReference type="NCBIfam" id="NF002343">
    <property type="entry name" value="PRK01305.1-4"/>
    <property type="match status" value="1"/>
</dbReference>
<dbReference type="InterPro" id="IPR016181">
    <property type="entry name" value="Acyl_CoA_acyltransferase"/>
</dbReference>
<gene>
    <name evidence="4" type="primary">bpt</name>
    <name evidence="7" type="ORF">SMD27_10460</name>
</gene>
<dbReference type="EMBL" id="JAXCLW010000002">
    <property type="protein sequence ID" value="MDY0883267.1"/>
    <property type="molecule type" value="Genomic_DNA"/>
</dbReference>
<comment type="subcellular location">
    <subcellularLocation>
        <location evidence="4">Cytoplasm</location>
    </subcellularLocation>
</comment>
<accession>A0ABU5EBK9</accession>
<reference evidence="7 8" key="1">
    <citation type="journal article" date="2016" name="Antonie Van Leeuwenhoek">
        <title>Dongia soli sp. nov., isolated from soil from Dokdo, Korea.</title>
        <authorList>
            <person name="Kim D.U."/>
            <person name="Lee H."/>
            <person name="Kim H."/>
            <person name="Kim S.G."/>
            <person name="Ka J.O."/>
        </authorList>
    </citation>
    <scope>NUCLEOTIDE SEQUENCE [LARGE SCALE GENOMIC DNA]</scope>
    <source>
        <strain evidence="7 8">D78</strain>
    </source>
</reference>
<dbReference type="SUPFAM" id="SSF55729">
    <property type="entry name" value="Acyl-CoA N-acyltransferases (Nat)"/>
    <property type="match status" value="1"/>
</dbReference>
<name>A0ABU5EBK9_9PROT</name>
<evidence type="ECO:0000313" key="7">
    <source>
        <dbReference type="EMBL" id="MDY0883267.1"/>
    </source>
</evidence>
<dbReference type="NCBIfam" id="NF002346">
    <property type="entry name" value="PRK01305.2-3"/>
    <property type="match status" value="1"/>
</dbReference>
<evidence type="ECO:0000256" key="1">
    <source>
        <dbReference type="ARBA" id="ARBA00022490"/>
    </source>
</evidence>
<comment type="catalytic activity">
    <reaction evidence="4">
        <text>N-terminal L-glutamyl-[protein] + L-leucyl-tRNA(Leu) = N-terminal L-leucyl-L-glutamyl-[protein] + tRNA(Leu) + H(+)</text>
        <dbReference type="Rhea" id="RHEA:50412"/>
        <dbReference type="Rhea" id="RHEA-COMP:9613"/>
        <dbReference type="Rhea" id="RHEA-COMP:9622"/>
        <dbReference type="Rhea" id="RHEA-COMP:12664"/>
        <dbReference type="Rhea" id="RHEA-COMP:12668"/>
        <dbReference type="ChEBI" id="CHEBI:15378"/>
        <dbReference type="ChEBI" id="CHEBI:64721"/>
        <dbReference type="ChEBI" id="CHEBI:78442"/>
        <dbReference type="ChEBI" id="CHEBI:78494"/>
        <dbReference type="ChEBI" id="CHEBI:133041"/>
        <dbReference type="EC" id="2.3.2.29"/>
    </reaction>
</comment>
<comment type="caution">
    <text evidence="7">The sequence shown here is derived from an EMBL/GenBank/DDBJ whole genome shotgun (WGS) entry which is preliminary data.</text>
</comment>
<dbReference type="GO" id="GO:0004057">
    <property type="term" value="F:arginyl-tRNA--protein transferase activity"/>
    <property type="evidence" value="ECO:0007669"/>
    <property type="project" value="UniProtKB-EC"/>
</dbReference>
<dbReference type="HAMAP" id="MF_00689">
    <property type="entry name" value="Bpt"/>
    <property type="match status" value="1"/>
</dbReference>
<proteinExistence type="inferred from homology"/>
<dbReference type="PIRSF" id="PIRSF037208">
    <property type="entry name" value="ATE_pro_prd"/>
    <property type="match status" value="1"/>
</dbReference>
<comment type="function">
    <text evidence="4">Functions in the N-end rule pathway of protein degradation where it conjugates Leu from its aminoacyl-tRNA to the N-termini of proteins containing an N-terminal aspartate or glutamate.</text>
</comment>
<evidence type="ECO:0000256" key="3">
    <source>
        <dbReference type="ARBA" id="ARBA00023315"/>
    </source>
</evidence>
<evidence type="ECO:0000259" key="6">
    <source>
        <dbReference type="Pfam" id="PF04377"/>
    </source>
</evidence>
<dbReference type="InterPro" id="IPR007471">
    <property type="entry name" value="N-end_Aminoacyl_Trfase_N"/>
</dbReference>
<sequence length="246" mass="27674">MSVYSRGFPIPFLVTTEVPCPYLPDRQERKIITELGGGQAPELFELLSHAGFRRSHGIAYRPACPGCQACVPVRIPVRDFVWTRSLRRIWKRTADLTATVSENIPTQEQYDLFSRYLEARHNDGEMVGMGPQDYGSMVADSPVDTRLVEFRDPADRLIACCLTDWGADGISAVYSFFDPTRAEDSLGSFIILWLVSEASRQDLAYIYLGYWVAGSRKMAYKARFQPMEAYGPDGWQRLPETGPGGV</sequence>
<dbReference type="InterPro" id="IPR030700">
    <property type="entry name" value="N-end_Aminoacyl_Trfase"/>
</dbReference>
<dbReference type="InterPro" id="IPR007472">
    <property type="entry name" value="N-end_Aminoacyl_Trfase_C"/>
</dbReference>
<keyword evidence="8" id="KW-1185">Reference proteome</keyword>
<dbReference type="PANTHER" id="PTHR21367">
    <property type="entry name" value="ARGININE-TRNA-PROTEIN TRANSFERASE 1"/>
    <property type="match status" value="1"/>
</dbReference>
<keyword evidence="2 4" id="KW-0808">Transferase</keyword>
<feature type="domain" description="N-end rule aminoacyl transferase C-terminal" evidence="6">
    <location>
        <begin position="108"/>
        <end position="229"/>
    </location>
</feature>
<evidence type="ECO:0000256" key="4">
    <source>
        <dbReference type="HAMAP-Rule" id="MF_00689"/>
    </source>
</evidence>
<dbReference type="NCBIfam" id="NF002341">
    <property type="entry name" value="PRK01305.1-1"/>
    <property type="match status" value="1"/>
</dbReference>
<evidence type="ECO:0000256" key="2">
    <source>
        <dbReference type="ARBA" id="ARBA00022679"/>
    </source>
</evidence>
<dbReference type="RefSeq" id="WP_320508307.1">
    <property type="nucleotide sequence ID" value="NZ_JAXCLW010000002.1"/>
</dbReference>
<feature type="domain" description="N-end aminoacyl transferase N-terminal" evidence="5">
    <location>
        <begin position="19"/>
        <end position="88"/>
    </location>
</feature>
<dbReference type="PANTHER" id="PTHR21367:SF1">
    <property type="entry name" value="ARGINYL-TRNA--PROTEIN TRANSFERASE 1"/>
    <property type="match status" value="1"/>
</dbReference>
<dbReference type="Pfam" id="PF04376">
    <property type="entry name" value="ATE_N"/>
    <property type="match status" value="1"/>
</dbReference>
<comment type="catalytic activity">
    <reaction evidence="4">
        <text>N-terminal L-aspartyl-[protein] + L-leucyl-tRNA(Leu) = N-terminal L-leucyl-L-aspartyl-[protein] + tRNA(Leu) + H(+)</text>
        <dbReference type="Rhea" id="RHEA:50420"/>
        <dbReference type="Rhea" id="RHEA-COMP:9613"/>
        <dbReference type="Rhea" id="RHEA-COMP:9622"/>
        <dbReference type="Rhea" id="RHEA-COMP:12669"/>
        <dbReference type="Rhea" id="RHEA-COMP:12674"/>
        <dbReference type="ChEBI" id="CHEBI:15378"/>
        <dbReference type="ChEBI" id="CHEBI:64720"/>
        <dbReference type="ChEBI" id="CHEBI:78442"/>
        <dbReference type="ChEBI" id="CHEBI:78494"/>
        <dbReference type="ChEBI" id="CHEBI:133042"/>
        <dbReference type="EC" id="2.3.2.29"/>
    </reaction>
</comment>
<protein>
    <recommendedName>
        <fullName evidence="4">Aspartate/glutamate leucyltransferase</fullName>
        <ecNumber evidence="4">2.3.2.29</ecNumber>
    </recommendedName>
</protein>
<dbReference type="EC" id="2.3.2.29" evidence="4"/>
<organism evidence="7 8">
    <name type="scientific">Dongia soli</name>
    <dbReference type="NCBI Taxonomy" id="600628"/>
    <lineage>
        <taxon>Bacteria</taxon>
        <taxon>Pseudomonadati</taxon>
        <taxon>Pseudomonadota</taxon>
        <taxon>Alphaproteobacteria</taxon>
        <taxon>Rhodospirillales</taxon>
        <taxon>Dongiaceae</taxon>
        <taxon>Dongia</taxon>
    </lineage>
</organism>
<keyword evidence="3 4" id="KW-0012">Acyltransferase</keyword>
<dbReference type="Proteomes" id="UP001279642">
    <property type="component" value="Unassembled WGS sequence"/>
</dbReference>
<comment type="similarity">
    <text evidence="4">Belongs to the R-transferase family. Bpt subfamily.</text>
</comment>
<dbReference type="NCBIfam" id="NF002342">
    <property type="entry name" value="PRK01305.1-3"/>
    <property type="match status" value="1"/>
</dbReference>